<dbReference type="GO" id="GO:0005975">
    <property type="term" value="P:carbohydrate metabolic process"/>
    <property type="evidence" value="ECO:0007669"/>
    <property type="project" value="InterPro"/>
</dbReference>
<evidence type="ECO:0000256" key="5">
    <source>
        <dbReference type="ARBA" id="ARBA00022679"/>
    </source>
</evidence>
<dbReference type="PROSITE" id="PS01054">
    <property type="entry name" value="TRANSALDOLASE_1"/>
    <property type="match status" value="1"/>
</dbReference>
<evidence type="ECO:0000256" key="7">
    <source>
        <dbReference type="ARBA" id="ARBA00023270"/>
    </source>
</evidence>
<evidence type="ECO:0000256" key="8">
    <source>
        <dbReference type="ARBA" id="ARBA00048810"/>
    </source>
</evidence>
<reference evidence="10" key="1">
    <citation type="journal article" date="2020" name="mSystems">
        <title>Genome- and Community-Level Interaction Insights into Carbon Utilization and Element Cycling Functions of Hydrothermarchaeota in Hydrothermal Sediment.</title>
        <authorList>
            <person name="Zhou Z."/>
            <person name="Liu Y."/>
            <person name="Xu W."/>
            <person name="Pan J."/>
            <person name="Luo Z.H."/>
            <person name="Li M."/>
        </authorList>
    </citation>
    <scope>NUCLEOTIDE SEQUENCE [LARGE SCALE GENOMIC DNA]</scope>
    <source>
        <strain evidence="10">SpSt-961</strain>
    </source>
</reference>
<proteinExistence type="inferred from homology"/>
<dbReference type="InterPro" id="IPR018225">
    <property type="entry name" value="Transaldolase_AS"/>
</dbReference>
<comment type="catalytic activity">
    <reaction evidence="8 9">
        <text>D-sedoheptulose 7-phosphate + D-glyceraldehyde 3-phosphate = D-erythrose 4-phosphate + beta-D-fructose 6-phosphate</text>
        <dbReference type="Rhea" id="RHEA:17053"/>
        <dbReference type="ChEBI" id="CHEBI:16897"/>
        <dbReference type="ChEBI" id="CHEBI:57483"/>
        <dbReference type="ChEBI" id="CHEBI:57634"/>
        <dbReference type="ChEBI" id="CHEBI:59776"/>
        <dbReference type="EC" id="2.2.1.2"/>
    </reaction>
</comment>
<dbReference type="PANTHER" id="PTHR10683:SF40">
    <property type="entry name" value="FRUCTOSE-6-PHOSPHATE ALDOLASE 1-RELATED"/>
    <property type="match status" value="1"/>
</dbReference>
<evidence type="ECO:0000256" key="9">
    <source>
        <dbReference type="HAMAP-Rule" id="MF_00494"/>
    </source>
</evidence>
<dbReference type="NCBIfam" id="TIGR00875">
    <property type="entry name" value="fsa_talC_mipB"/>
    <property type="match status" value="1"/>
</dbReference>
<evidence type="ECO:0000313" key="10">
    <source>
        <dbReference type="EMBL" id="HGE77693.1"/>
    </source>
</evidence>
<dbReference type="EC" id="2.2.1.2" evidence="9"/>
<dbReference type="FunFam" id="3.20.20.70:FF:000018">
    <property type="entry name" value="Probable transaldolase"/>
    <property type="match status" value="1"/>
</dbReference>
<dbReference type="AlphaFoldDB" id="A0A7V3RGI4"/>
<dbReference type="GO" id="GO:0006098">
    <property type="term" value="P:pentose-phosphate shunt"/>
    <property type="evidence" value="ECO:0007669"/>
    <property type="project" value="UniProtKB-UniRule"/>
</dbReference>
<name>A0A7V3RGI4_UNCW3</name>
<dbReference type="InterPro" id="IPR004731">
    <property type="entry name" value="Transaldolase_3B/F6P_aldolase"/>
</dbReference>
<organism evidence="10">
    <name type="scientific">candidate division WOR-3 bacterium</name>
    <dbReference type="NCBI Taxonomy" id="2052148"/>
    <lineage>
        <taxon>Bacteria</taxon>
        <taxon>Bacteria division WOR-3</taxon>
    </lineage>
</organism>
<feature type="active site" description="Schiff-base intermediate with substrate" evidence="9">
    <location>
        <position position="83"/>
    </location>
</feature>
<dbReference type="UniPathway" id="UPA00115">
    <property type="reaction ID" value="UER00414"/>
</dbReference>
<comment type="pathway">
    <text evidence="2 9">Carbohydrate degradation; pentose phosphate pathway; D-glyceraldehyde 3-phosphate and beta-D-fructose 6-phosphate from D-ribose 5-phosphate and D-xylulose 5-phosphate (non-oxidative stage): step 2/3.</text>
</comment>
<dbReference type="Gene3D" id="3.20.20.70">
    <property type="entry name" value="Aldolase class I"/>
    <property type="match status" value="1"/>
</dbReference>
<evidence type="ECO:0000256" key="1">
    <source>
        <dbReference type="ARBA" id="ARBA00004496"/>
    </source>
</evidence>
<dbReference type="InterPro" id="IPR033919">
    <property type="entry name" value="TSA/FSA_arc/bac"/>
</dbReference>
<keyword evidence="7 9" id="KW-0704">Schiff base</keyword>
<sequence length="214" mass="23891">MELYLDTANVDEIREIASWGILDGVTTNPSLMAKEKGDYKKILKEICDIVKGPVSGEVLGLTVDEMVGEARELSKISEYIVIKIPCTIDGLKATKILSGEKIRVNMTLVFSPNQALLAARAGAMYISPFVGRLDDIGNPGIEVVNDIVTIYKNYNFKTKIIFASVRHPEHVRQAALLGVDICTIPYKVFKQLVHHSLTDVGITRFLEDWKRRDK</sequence>
<evidence type="ECO:0000256" key="2">
    <source>
        <dbReference type="ARBA" id="ARBA00004857"/>
    </source>
</evidence>
<comment type="caution">
    <text evidence="10">The sequence shown here is derived from an EMBL/GenBank/DDBJ whole genome shotgun (WGS) entry which is preliminary data.</text>
</comment>
<dbReference type="CDD" id="cd00956">
    <property type="entry name" value="Transaldolase_FSA"/>
    <property type="match status" value="1"/>
</dbReference>
<dbReference type="PANTHER" id="PTHR10683">
    <property type="entry name" value="TRANSALDOLASE"/>
    <property type="match status" value="1"/>
</dbReference>
<dbReference type="SUPFAM" id="SSF51569">
    <property type="entry name" value="Aldolase"/>
    <property type="match status" value="1"/>
</dbReference>
<keyword evidence="4 9" id="KW-0963">Cytoplasm</keyword>
<dbReference type="Pfam" id="PF00923">
    <property type="entry name" value="TAL_FSA"/>
    <property type="match status" value="1"/>
</dbReference>
<dbReference type="HAMAP" id="MF_00494">
    <property type="entry name" value="Transaldolase_3b"/>
    <property type="match status" value="1"/>
</dbReference>
<dbReference type="EMBL" id="DTOZ01000047">
    <property type="protein sequence ID" value="HGE77693.1"/>
    <property type="molecule type" value="Genomic_DNA"/>
</dbReference>
<protein>
    <recommendedName>
        <fullName evidence="9">Probable transaldolase</fullName>
        <ecNumber evidence="9">2.2.1.2</ecNumber>
    </recommendedName>
</protein>
<comment type="subcellular location">
    <subcellularLocation>
        <location evidence="1 9">Cytoplasm</location>
    </subcellularLocation>
</comment>
<dbReference type="GO" id="GO:0004801">
    <property type="term" value="F:transaldolase activity"/>
    <property type="evidence" value="ECO:0007669"/>
    <property type="project" value="UniProtKB-UniRule"/>
</dbReference>
<dbReference type="GO" id="GO:0005737">
    <property type="term" value="C:cytoplasm"/>
    <property type="evidence" value="ECO:0007669"/>
    <property type="project" value="UniProtKB-SubCell"/>
</dbReference>
<dbReference type="InterPro" id="IPR001585">
    <property type="entry name" value="TAL/FSA"/>
</dbReference>
<dbReference type="PROSITE" id="PS00958">
    <property type="entry name" value="TRANSALDOLASE_2"/>
    <property type="match status" value="1"/>
</dbReference>
<comment type="similarity">
    <text evidence="3 9">Belongs to the transaldolase family. Type 3B subfamily.</text>
</comment>
<dbReference type="GO" id="GO:0016832">
    <property type="term" value="F:aldehyde-lyase activity"/>
    <property type="evidence" value="ECO:0007669"/>
    <property type="project" value="InterPro"/>
</dbReference>
<dbReference type="InterPro" id="IPR013785">
    <property type="entry name" value="Aldolase_TIM"/>
</dbReference>
<accession>A0A7V3RGI4</accession>
<evidence type="ECO:0000256" key="6">
    <source>
        <dbReference type="ARBA" id="ARBA00023126"/>
    </source>
</evidence>
<comment type="function">
    <text evidence="9">Transaldolase is important for the balance of metabolites in the pentose-phosphate pathway.</text>
</comment>
<keyword evidence="6 9" id="KW-0570">Pentose shunt</keyword>
<dbReference type="InterPro" id="IPR022999">
    <property type="entry name" value="Transaldolase_3B"/>
</dbReference>
<keyword evidence="5 9" id="KW-0808">Transferase</keyword>
<gene>
    <name evidence="10" type="primary">fsa</name>
    <name evidence="9" type="synonym">tal</name>
    <name evidence="10" type="ORF">ENX68_01670</name>
</gene>
<evidence type="ECO:0000256" key="3">
    <source>
        <dbReference type="ARBA" id="ARBA00005740"/>
    </source>
</evidence>
<evidence type="ECO:0000256" key="4">
    <source>
        <dbReference type="ARBA" id="ARBA00022490"/>
    </source>
</evidence>